<gene>
    <name evidence="1" type="ORF">GCM10011389_36820</name>
</gene>
<reference evidence="2" key="1">
    <citation type="journal article" date="2019" name="Int. J. Syst. Evol. Microbiol.">
        <title>The Global Catalogue of Microorganisms (GCM) 10K type strain sequencing project: providing services to taxonomists for standard genome sequencing and annotation.</title>
        <authorList>
            <consortium name="The Broad Institute Genomics Platform"/>
            <consortium name="The Broad Institute Genome Sequencing Center for Infectious Disease"/>
            <person name="Wu L."/>
            <person name="Ma J."/>
        </authorList>
    </citation>
    <scope>NUCLEOTIDE SEQUENCE [LARGE SCALE GENOMIC DNA]</scope>
    <source>
        <strain evidence="2">CGMCC 1.15353</strain>
    </source>
</reference>
<comment type="caution">
    <text evidence="1">The sequence shown here is derived from an EMBL/GenBank/DDBJ whole genome shotgun (WGS) entry which is preliminary data.</text>
</comment>
<evidence type="ECO:0000313" key="2">
    <source>
        <dbReference type="Proteomes" id="UP000642571"/>
    </source>
</evidence>
<dbReference type="EMBL" id="BMIN01000021">
    <property type="protein sequence ID" value="GGD25907.1"/>
    <property type="molecule type" value="Genomic_DNA"/>
</dbReference>
<proteinExistence type="predicted"/>
<evidence type="ECO:0000313" key="1">
    <source>
        <dbReference type="EMBL" id="GGD25907.1"/>
    </source>
</evidence>
<sequence>MIPENMKGESLVPLNCLRDEELLNHYKKKYYNHPERPKLLERKIPKLDCLWNDVVHFLPVQPYFVYKTLKDLGVNISSQLQFYKIPITSLEHNQNVMYLYEKESYKGPASAIGEDQIHIINSSNYKELATLPAATIEYFEEQHHKGEKRFGMFHYIPHILSLGEVNIANAEVIRWNRPPE</sequence>
<evidence type="ECO:0008006" key="3">
    <source>
        <dbReference type="Google" id="ProtNLM"/>
    </source>
</evidence>
<organism evidence="1 2">
    <name type="scientific">Pontibacillus salipaludis</name>
    <dbReference type="NCBI Taxonomy" id="1697394"/>
    <lineage>
        <taxon>Bacteria</taxon>
        <taxon>Bacillati</taxon>
        <taxon>Bacillota</taxon>
        <taxon>Bacilli</taxon>
        <taxon>Bacillales</taxon>
        <taxon>Bacillaceae</taxon>
        <taxon>Pontibacillus</taxon>
    </lineage>
</organism>
<dbReference type="Proteomes" id="UP000642571">
    <property type="component" value="Unassembled WGS sequence"/>
</dbReference>
<accession>A0ABQ1QIA7</accession>
<keyword evidence="2" id="KW-1185">Reference proteome</keyword>
<protein>
    <recommendedName>
        <fullName evidence="3">Group-specific protein</fullName>
    </recommendedName>
</protein>
<name>A0ABQ1QIA7_9BACI</name>